<dbReference type="Proteomes" id="UP000250235">
    <property type="component" value="Unassembled WGS sequence"/>
</dbReference>
<gene>
    <name evidence="1" type="ORF">F511_37720</name>
</gene>
<dbReference type="EMBL" id="KQ993050">
    <property type="protein sequence ID" value="KZV49426.1"/>
    <property type="molecule type" value="Genomic_DNA"/>
</dbReference>
<protein>
    <submittedName>
        <fullName evidence="1">Uncharacterized protein</fullName>
    </submittedName>
</protein>
<accession>A0A2Z7CX63</accession>
<evidence type="ECO:0000313" key="1">
    <source>
        <dbReference type="EMBL" id="KZV49426.1"/>
    </source>
</evidence>
<evidence type="ECO:0000313" key="2">
    <source>
        <dbReference type="Proteomes" id="UP000250235"/>
    </source>
</evidence>
<proteinExistence type="predicted"/>
<name>A0A2Z7CX63_9LAMI</name>
<sequence length="380" mass="43642">MFYEGALTEFFENSSVRYGVVVSTIRGTTIEISEEMFTAAFDLPTELTDLSKRRMIIIAKYRELLLQKFIEAKRRNFVSGTPTSAIDLKVLNLLIAAHHFALKELLRHMREHQLEWTRPSSSSLFEGANIDRGFFIPHNHRSILSKCWIRSKIMVDGSWLILEGVDYWRPITNPVNSRNWEALPQRPYIDDLAPLCVLIEPVQDVDSRAPMSRAIHILWEEICVEVIQFSLLRSLLPIGSMNICMNIVVHSSVVDVLEKLPNHFCILFSRIDFVQRSDSPTHTDSPMRFKADDISLDSTPDNQILLPVGPTEFSTSLADLQTFLSERIYESQIGILSKLHTIERSLHDSLLQQEEAFRTSIQGARQEVRTIDDVQTLRFN</sequence>
<reference evidence="1 2" key="1">
    <citation type="journal article" date="2015" name="Proc. Natl. Acad. Sci. U.S.A.">
        <title>The resurrection genome of Boea hygrometrica: A blueprint for survival of dehydration.</title>
        <authorList>
            <person name="Xiao L."/>
            <person name="Yang G."/>
            <person name="Zhang L."/>
            <person name="Yang X."/>
            <person name="Zhao S."/>
            <person name="Ji Z."/>
            <person name="Zhou Q."/>
            <person name="Hu M."/>
            <person name="Wang Y."/>
            <person name="Chen M."/>
            <person name="Xu Y."/>
            <person name="Jin H."/>
            <person name="Xiao X."/>
            <person name="Hu G."/>
            <person name="Bao F."/>
            <person name="Hu Y."/>
            <person name="Wan P."/>
            <person name="Li L."/>
            <person name="Deng X."/>
            <person name="Kuang T."/>
            <person name="Xiang C."/>
            <person name="Zhu J.K."/>
            <person name="Oliver M.J."/>
            <person name="He Y."/>
        </authorList>
    </citation>
    <scope>NUCLEOTIDE SEQUENCE [LARGE SCALE GENOMIC DNA]</scope>
    <source>
        <strain evidence="2">cv. XS01</strain>
    </source>
</reference>
<keyword evidence="2" id="KW-1185">Reference proteome</keyword>
<organism evidence="1 2">
    <name type="scientific">Dorcoceras hygrometricum</name>
    <dbReference type="NCBI Taxonomy" id="472368"/>
    <lineage>
        <taxon>Eukaryota</taxon>
        <taxon>Viridiplantae</taxon>
        <taxon>Streptophyta</taxon>
        <taxon>Embryophyta</taxon>
        <taxon>Tracheophyta</taxon>
        <taxon>Spermatophyta</taxon>
        <taxon>Magnoliopsida</taxon>
        <taxon>eudicotyledons</taxon>
        <taxon>Gunneridae</taxon>
        <taxon>Pentapetalae</taxon>
        <taxon>asterids</taxon>
        <taxon>lamiids</taxon>
        <taxon>Lamiales</taxon>
        <taxon>Gesneriaceae</taxon>
        <taxon>Didymocarpoideae</taxon>
        <taxon>Trichosporeae</taxon>
        <taxon>Loxocarpinae</taxon>
        <taxon>Dorcoceras</taxon>
    </lineage>
</organism>
<dbReference type="AlphaFoldDB" id="A0A2Z7CX63"/>